<name>A0ABT5B177_9BACT</name>
<protein>
    <submittedName>
        <fullName evidence="2">Uncharacterized protein</fullName>
    </submittedName>
</protein>
<feature type="non-terminal residue" evidence="2">
    <location>
        <position position="112"/>
    </location>
</feature>
<dbReference type="Proteomes" id="UP001217838">
    <property type="component" value="Unassembled WGS sequence"/>
</dbReference>
<feature type="region of interest" description="Disordered" evidence="1">
    <location>
        <begin position="1"/>
        <end position="25"/>
    </location>
</feature>
<comment type="caution">
    <text evidence="2">The sequence shown here is derived from an EMBL/GenBank/DDBJ whole genome shotgun (WGS) entry which is preliminary data.</text>
</comment>
<evidence type="ECO:0000313" key="2">
    <source>
        <dbReference type="EMBL" id="MDC0667858.1"/>
    </source>
</evidence>
<dbReference type="SUPFAM" id="SSF55781">
    <property type="entry name" value="GAF domain-like"/>
    <property type="match status" value="1"/>
</dbReference>
<organism evidence="2 3">
    <name type="scientific">Nannocystis radixulma</name>
    <dbReference type="NCBI Taxonomy" id="2995305"/>
    <lineage>
        <taxon>Bacteria</taxon>
        <taxon>Pseudomonadati</taxon>
        <taxon>Myxococcota</taxon>
        <taxon>Polyangia</taxon>
        <taxon>Nannocystales</taxon>
        <taxon>Nannocystaceae</taxon>
        <taxon>Nannocystis</taxon>
    </lineage>
</organism>
<keyword evidence="3" id="KW-1185">Reference proteome</keyword>
<reference evidence="2 3" key="1">
    <citation type="submission" date="2022-11" db="EMBL/GenBank/DDBJ databases">
        <title>Minimal conservation of predation-associated metabolite biosynthetic gene clusters underscores biosynthetic potential of Myxococcota including descriptions for ten novel species: Archangium lansinium sp. nov., Myxococcus landrumus sp. nov., Nannocystis bai.</title>
        <authorList>
            <person name="Ahearne A."/>
            <person name="Stevens C."/>
            <person name="Dowd S."/>
        </authorList>
    </citation>
    <scope>NUCLEOTIDE SEQUENCE [LARGE SCALE GENOMIC DNA]</scope>
    <source>
        <strain evidence="2 3">NCELM</strain>
    </source>
</reference>
<accession>A0ABT5B177</accession>
<evidence type="ECO:0000313" key="3">
    <source>
        <dbReference type="Proteomes" id="UP001217838"/>
    </source>
</evidence>
<proteinExistence type="predicted"/>
<sequence>MRSDRGTDPAADDDAVGCGGADTADGPVVRVPEGACGELELLLDLSARLAGGLELGPILDHTLAVAAAIGGTTMAAFGLSDDDDAGLELGAHLGLDDPLLALLGGAAQLCRR</sequence>
<evidence type="ECO:0000256" key="1">
    <source>
        <dbReference type="SAM" id="MobiDB-lite"/>
    </source>
</evidence>
<dbReference type="EMBL" id="JAQNDN010000002">
    <property type="protein sequence ID" value="MDC0667858.1"/>
    <property type="molecule type" value="Genomic_DNA"/>
</dbReference>
<gene>
    <name evidence="2" type="ORF">POL58_08920</name>
</gene>